<dbReference type="GeneID" id="25909635"/>
<dbReference type="Proteomes" id="UP000054560">
    <property type="component" value="Unassembled WGS sequence"/>
</dbReference>
<organism evidence="2 3">
    <name type="scientific">Sphaeroforma arctica JP610</name>
    <dbReference type="NCBI Taxonomy" id="667725"/>
    <lineage>
        <taxon>Eukaryota</taxon>
        <taxon>Ichthyosporea</taxon>
        <taxon>Ichthyophonida</taxon>
        <taxon>Sphaeroforma</taxon>
    </lineage>
</organism>
<evidence type="ECO:0000313" key="2">
    <source>
        <dbReference type="EMBL" id="KNC78443.1"/>
    </source>
</evidence>
<dbReference type="RefSeq" id="XP_014152345.1">
    <property type="nucleotide sequence ID" value="XM_014296870.1"/>
</dbReference>
<dbReference type="EMBL" id="KQ242488">
    <property type="protein sequence ID" value="KNC78443.1"/>
    <property type="molecule type" value="Genomic_DNA"/>
</dbReference>
<proteinExistence type="predicted"/>
<dbReference type="AlphaFoldDB" id="A0A0L0FR10"/>
<gene>
    <name evidence="2" type="ORF">SARC_09131</name>
</gene>
<keyword evidence="3" id="KW-1185">Reference proteome</keyword>
<accession>A0A0L0FR10</accession>
<name>A0A0L0FR10_9EUKA</name>
<evidence type="ECO:0000256" key="1">
    <source>
        <dbReference type="SAM" id="MobiDB-lite"/>
    </source>
</evidence>
<feature type="region of interest" description="Disordered" evidence="1">
    <location>
        <begin position="1"/>
        <end position="22"/>
    </location>
</feature>
<protein>
    <submittedName>
        <fullName evidence="2">Uncharacterized protein</fullName>
    </submittedName>
</protein>
<feature type="compositionally biased region" description="Basic residues" evidence="1">
    <location>
        <begin position="1"/>
        <end position="20"/>
    </location>
</feature>
<reference evidence="2 3" key="1">
    <citation type="submission" date="2011-02" db="EMBL/GenBank/DDBJ databases">
        <title>The Genome Sequence of Sphaeroforma arctica JP610.</title>
        <authorList>
            <consortium name="The Broad Institute Genome Sequencing Platform"/>
            <person name="Russ C."/>
            <person name="Cuomo C."/>
            <person name="Young S.K."/>
            <person name="Zeng Q."/>
            <person name="Gargeya S."/>
            <person name="Alvarado L."/>
            <person name="Berlin A."/>
            <person name="Chapman S.B."/>
            <person name="Chen Z."/>
            <person name="Freedman E."/>
            <person name="Gellesch M."/>
            <person name="Goldberg J."/>
            <person name="Griggs A."/>
            <person name="Gujja S."/>
            <person name="Heilman E."/>
            <person name="Heiman D."/>
            <person name="Howarth C."/>
            <person name="Mehta T."/>
            <person name="Neiman D."/>
            <person name="Pearson M."/>
            <person name="Roberts A."/>
            <person name="Saif S."/>
            <person name="Shea T."/>
            <person name="Shenoy N."/>
            <person name="Sisk P."/>
            <person name="Stolte C."/>
            <person name="Sykes S."/>
            <person name="White J."/>
            <person name="Yandava C."/>
            <person name="Burger G."/>
            <person name="Gray M.W."/>
            <person name="Holland P.W.H."/>
            <person name="King N."/>
            <person name="Lang F.B.F."/>
            <person name="Roger A.J."/>
            <person name="Ruiz-Trillo I."/>
            <person name="Haas B."/>
            <person name="Nusbaum C."/>
            <person name="Birren B."/>
        </authorList>
    </citation>
    <scope>NUCLEOTIDE SEQUENCE [LARGE SCALE GENOMIC DNA]</scope>
    <source>
        <strain evidence="2 3">JP610</strain>
    </source>
</reference>
<sequence length="86" mass="9378">MATAFKRRHAGPNPKPKKCSGGKMVLMQTGLETEAQLLFEKVTRKLNGHVANKFNSAGECASRSFDQLHAPAHLLNSQVDYVGHAC</sequence>
<evidence type="ECO:0000313" key="3">
    <source>
        <dbReference type="Proteomes" id="UP000054560"/>
    </source>
</evidence>